<dbReference type="InterPro" id="IPR013087">
    <property type="entry name" value="Znf_C2H2_type"/>
</dbReference>
<dbReference type="SUPFAM" id="SSF57667">
    <property type="entry name" value="beta-beta-alpha zinc fingers"/>
    <property type="match status" value="1"/>
</dbReference>
<dbReference type="PROSITE" id="PS50157">
    <property type="entry name" value="ZINC_FINGER_C2H2_2"/>
    <property type="match status" value="1"/>
</dbReference>
<dbReference type="EMBL" id="ONZP01000011">
    <property type="protein sequence ID" value="SPJ70539.1"/>
    <property type="molecule type" value="Genomic_DNA"/>
</dbReference>
<gene>
    <name evidence="4" type="ORF">FTOL_00267</name>
</gene>
<feature type="compositionally biased region" description="Low complexity" evidence="2">
    <location>
        <begin position="106"/>
        <end position="132"/>
    </location>
</feature>
<keyword evidence="1" id="KW-0479">Metal-binding</keyword>
<evidence type="ECO:0000313" key="4">
    <source>
        <dbReference type="EMBL" id="SPJ70539.1"/>
    </source>
</evidence>
<proteinExistence type="predicted"/>
<comment type="caution">
    <text evidence="4">The sequence shown here is derived from an EMBL/GenBank/DDBJ whole genome shotgun (WGS) entry which is preliminary data.</text>
</comment>
<feature type="region of interest" description="Disordered" evidence="2">
    <location>
        <begin position="104"/>
        <end position="182"/>
    </location>
</feature>
<protein>
    <recommendedName>
        <fullName evidence="3">C2H2-type domain-containing protein</fullName>
    </recommendedName>
</protein>
<organism evidence="4 5">
    <name type="scientific">Fusarium torulosum</name>
    <dbReference type="NCBI Taxonomy" id="33205"/>
    <lineage>
        <taxon>Eukaryota</taxon>
        <taxon>Fungi</taxon>
        <taxon>Dikarya</taxon>
        <taxon>Ascomycota</taxon>
        <taxon>Pezizomycotina</taxon>
        <taxon>Sordariomycetes</taxon>
        <taxon>Hypocreomycetidae</taxon>
        <taxon>Hypocreales</taxon>
        <taxon>Nectriaceae</taxon>
        <taxon>Fusarium</taxon>
    </lineage>
</organism>
<dbReference type="AlphaFoldDB" id="A0AAE8LY19"/>
<keyword evidence="5" id="KW-1185">Reference proteome</keyword>
<keyword evidence="1" id="KW-0862">Zinc</keyword>
<name>A0AAE8LY19_9HYPO</name>
<dbReference type="GO" id="GO:0008270">
    <property type="term" value="F:zinc ion binding"/>
    <property type="evidence" value="ECO:0007669"/>
    <property type="project" value="UniProtKB-KW"/>
</dbReference>
<sequence>MEGWTQIDDAFATGETMNFNSGMTSNDWNNLSLNPPYCTNDAEFADVPLEFDTNTNNYSLPNTYTHPIDQSFYNPNELFAPEPTYIDILPVNWDFMILPTLIEGPSSTTLTGSNTTTEPPDYTSTYTTSSTSMAHSPTEPEPLQVPDNAPEQTVDDEGAGTTNTRRRTKMKPGTRPCDLKRAKRKVDKPEICLICQKGHQWKRELDRHYRTNHPVEAEKMGISMARPVCRYCGKDFARRDHLKRHLKRKHGG</sequence>
<evidence type="ECO:0000259" key="3">
    <source>
        <dbReference type="PROSITE" id="PS50157"/>
    </source>
</evidence>
<evidence type="ECO:0000313" key="5">
    <source>
        <dbReference type="Proteomes" id="UP001187734"/>
    </source>
</evidence>
<keyword evidence="1" id="KW-0863">Zinc-finger</keyword>
<accession>A0AAE8LY19</accession>
<dbReference type="InterPro" id="IPR036236">
    <property type="entry name" value="Znf_C2H2_sf"/>
</dbReference>
<dbReference type="Proteomes" id="UP001187734">
    <property type="component" value="Unassembled WGS sequence"/>
</dbReference>
<evidence type="ECO:0000256" key="1">
    <source>
        <dbReference type="PROSITE-ProRule" id="PRU00042"/>
    </source>
</evidence>
<dbReference type="SMART" id="SM00355">
    <property type="entry name" value="ZnF_C2H2"/>
    <property type="match status" value="2"/>
</dbReference>
<dbReference type="Gene3D" id="3.30.160.60">
    <property type="entry name" value="Classic Zinc Finger"/>
    <property type="match status" value="1"/>
</dbReference>
<dbReference type="PROSITE" id="PS00028">
    <property type="entry name" value="ZINC_FINGER_C2H2_1"/>
    <property type="match status" value="1"/>
</dbReference>
<feature type="domain" description="C2H2-type" evidence="3">
    <location>
        <begin position="227"/>
        <end position="252"/>
    </location>
</feature>
<evidence type="ECO:0000256" key="2">
    <source>
        <dbReference type="SAM" id="MobiDB-lite"/>
    </source>
</evidence>
<reference evidence="4" key="1">
    <citation type="submission" date="2018-03" db="EMBL/GenBank/DDBJ databases">
        <authorList>
            <person name="Guldener U."/>
        </authorList>
    </citation>
    <scope>NUCLEOTIDE SEQUENCE</scope>
</reference>